<keyword evidence="1" id="KW-0238">DNA-binding</keyword>
<gene>
    <name evidence="3" type="ORF">E5986_00920</name>
</gene>
<dbReference type="Proteomes" id="UP000308978">
    <property type="component" value="Unassembled WGS sequence"/>
</dbReference>
<dbReference type="SUPFAM" id="SSF46689">
    <property type="entry name" value="Homeodomain-like"/>
    <property type="match status" value="1"/>
</dbReference>
<dbReference type="PANTHER" id="PTHR43479">
    <property type="entry name" value="ACREF/ENVCD OPERON REPRESSOR-RELATED"/>
    <property type="match status" value="1"/>
</dbReference>
<organism evidence="3 4">
    <name type="scientific">Adlercreutzia caecimuris</name>
    <dbReference type="NCBI Taxonomy" id="671266"/>
    <lineage>
        <taxon>Bacteria</taxon>
        <taxon>Bacillati</taxon>
        <taxon>Actinomycetota</taxon>
        <taxon>Coriobacteriia</taxon>
        <taxon>Eggerthellales</taxon>
        <taxon>Eggerthellaceae</taxon>
        <taxon>Adlercreutzia</taxon>
    </lineage>
</organism>
<accession>A0A4S4G5E7</accession>
<dbReference type="PANTHER" id="PTHR43479:SF11">
    <property type="entry name" value="ACREF_ENVCD OPERON REPRESSOR-RELATED"/>
    <property type="match status" value="1"/>
</dbReference>
<comment type="caution">
    <text evidence="3">The sequence shown here is derived from an EMBL/GenBank/DDBJ whole genome shotgun (WGS) entry which is preliminary data.</text>
</comment>
<sequence>MDSKDCLSHIQQRRQILRAMAAVTARKPFASITVQDICDECGISRFTFYRNFSSIKDVAYWYQLYCATLGLYQIGRTLGIAEGHATSIRLLSELFPVYSNFFRNWDYDFSLPAITTHIEEMRAVLAEREVTVDATAEYQLDGIARMAHHMIERWFNSGMDIPVEQLADIIASQYPEDLRQIFDTPPTPRDPSQVASMLIGAAPC</sequence>
<dbReference type="InterPro" id="IPR009057">
    <property type="entry name" value="Homeodomain-like_sf"/>
</dbReference>
<dbReference type="Gene3D" id="1.10.357.10">
    <property type="entry name" value="Tetracycline Repressor, domain 2"/>
    <property type="match status" value="1"/>
</dbReference>
<proteinExistence type="predicted"/>
<dbReference type="InterPro" id="IPR001647">
    <property type="entry name" value="HTH_TetR"/>
</dbReference>
<dbReference type="InterPro" id="IPR050624">
    <property type="entry name" value="HTH-type_Tx_Regulator"/>
</dbReference>
<evidence type="ECO:0000256" key="1">
    <source>
        <dbReference type="ARBA" id="ARBA00023125"/>
    </source>
</evidence>
<dbReference type="AlphaFoldDB" id="A0A4S4G5E7"/>
<reference evidence="3 4" key="1">
    <citation type="submission" date="2019-04" db="EMBL/GenBank/DDBJ databases">
        <title>Microbes associate with the intestines of laboratory mice.</title>
        <authorList>
            <person name="Navarre W."/>
            <person name="Wong E."/>
            <person name="Huang K.C."/>
            <person name="Tropini C."/>
            <person name="Ng K."/>
            <person name="Yu B."/>
        </authorList>
    </citation>
    <scope>NUCLEOTIDE SEQUENCE [LARGE SCALE GENOMIC DNA]</scope>
    <source>
        <strain evidence="3 4">NM80_B27</strain>
    </source>
</reference>
<evidence type="ECO:0000259" key="2">
    <source>
        <dbReference type="Pfam" id="PF00440"/>
    </source>
</evidence>
<dbReference type="GO" id="GO:0003677">
    <property type="term" value="F:DNA binding"/>
    <property type="evidence" value="ECO:0007669"/>
    <property type="project" value="UniProtKB-KW"/>
</dbReference>
<dbReference type="EMBL" id="SSTJ01000001">
    <property type="protein sequence ID" value="THG38889.1"/>
    <property type="molecule type" value="Genomic_DNA"/>
</dbReference>
<dbReference type="Pfam" id="PF00440">
    <property type="entry name" value="TetR_N"/>
    <property type="match status" value="1"/>
</dbReference>
<name>A0A4S4G5E7_9ACTN</name>
<evidence type="ECO:0000313" key="3">
    <source>
        <dbReference type="EMBL" id="THG38889.1"/>
    </source>
</evidence>
<protein>
    <submittedName>
        <fullName evidence="3">TetR/AcrR family transcriptional regulator</fullName>
    </submittedName>
</protein>
<feature type="domain" description="HTH tetR-type" evidence="2">
    <location>
        <begin position="16"/>
        <end position="57"/>
    </location>
</feature>
<evidence type="ECO:0000313" key="4">
    <source>
        <dbReference type="Proteomes" id="UP000308978"/>
    </source>
</evidence>
<dbReference type="RefSeq" id="WP_136432506.1">
    <property type="nucleotide sequence ID" value="NZ_SSTJ01000001.1"/>
</dbReference>